<evidence type="ECO:0000313" key="2">
    <source>
        <dbReference type="EMBL" id="KAA9381405.1"/>
    </source>
</evidence>
<organism evidence="2 3">
    <name type="scientific">Microbispora cellulosiformans</name>
    <dbReference type="NCBI Taxonomy" id="2614688"/>
    <lineage>
        <taxon>Bacteria</taxon>
        <taxon>Bacillati</taxon>
        <taxon>Actinomycetota</taxon>
        <taxon>Actinomycetes</taxon>
        <taxon>Streptosporangiales</taxon>
        <taxon>Streptosporangiaceae</taxon>
        <taxon>Microbispora</taxon>
    </lineage>
</organism>
<gene>
    <name evidence="2" type="ORF">F5972_00715</name>
</gene>
<dbReference type="RefSeq" id="WP_150930055.1">
    <property type="nucleotide sequence ID" value="NZ_VYTZ01000001.1"/>
</dbReference>
<dbReference type="InterPro" id="IPR009081">
    <property type="entry name" value="PP-bd_ACP"/>
</dbReference>
<comment type="caution">
    <text evidence="2">The sequence shown here is derived from an EMBL/GenBank/DDBJ whole genome shotgun (WGS) entry which is preliminary data.</text>
</comment>
<dbReference type="AlphaFoldDB" id="A0A5J5K9T7"/>
<proteinExistence type="predicted"/>
<protein>
    <submittedName>
        <fullName evidence="2">Acyl carrier protein</fullName>
    </submittedName>
</protein>
<dbReference type="Pfam" id="PF00550">
    <property type="entry name" value="PP-binding"/>
    <property type="match status" value="1"/>
</dbReference>
<dbReference type="InterPro" id="IPR036736">
    <property type="entry name" value="ACP-like_sf"/>
</dbReference>
<evidence type="ECO:0000259" key="1">
    <source>
        <dbReference type="Pfam" id="PF00550"/>
    </source>
</evidence>
<reference evidence="2 3" key="1">
    <citation type="submission" date="2019-09" db="EMBL/GenBank/DDBJ databases">
        <title>Screening of Novel Bioactive Compounds from Soil-Associated.</title>
        <authorList>
            <person name="Gong X."/>
        </authorList>
    </citation>
    <scope>NUCLEOTIDE SEQUENCE [LARGE SCALE GENOMIC DNA]</scope>
    <source>
        <strain evidence="2 3">Gxj-6</strain>
    </source>
</reference>
<accession>A0A5J5K9T7</accession>
<feature type="domain" description="Carrier" evidence="1">
    <location>
        <begin position="14"/>
        <end position="67"/>
    </location>
</feature>
<evidence type="ECO:0000313" key="3">
    <source>
        <dbReference type="Proteomes" id="UP000327011"/>
    </source>
</evidence>
<dbReference type="Proteomes" id="UP000327011">
    <property type="component" value="Unassembled WGS sequence"/>
</dbReference>
<name>A0A5J5K9T7_9ACTN</name>
<dbReference type="EMBL" id="VYTZ01000001">
    <property type="protein sequence ID" value="KAA9381405.1"/>
    <property type="molecule type" value="Genomic_DNA"/>
</dbReference>
<keyword evidence="3" id="KW-1185">Reference proteome</keyword>
<sequence length="100" mass="11093">MAEARPTKEDIRREVLEYLAEFTRTPQVLDAPHDVLLSDCGLDSFATFEFVLGLEPRFGIVIDDKHFNARLLRSVDGVVEMVATVHGQAGSGPDRPEPRG</sequence>
<dbReference type="Gene3D" id="1.10.1200.10">
    <property type="entry name" value="ACP-like"/>
    <property type="match status" value="1"/>
</dbReference>
<dbReference type="SUPFAM" id="SSF47336">
    <property type="entry name" value="ACP-like"/>
    <property type="match status" value="1"/>
</dbReference>